<keyword evidence="9" id="KW-1185">Reference proteome</keyword>
<feature type="compositionally biased region" description="Basic and acidic residues" evidence="6">
    <location>
        <begin position="103"/>
        <end position="119"/>
    </location>
</feature>
<evidence type="ECO:0000313" key="8">
    <source>
        <dbReference type="EMBL" id="CAD7090002.1"/>
    </source>
</evidence>
<dbReference type="SMART" id="SM00511">
    <property type="entry name" value="ORANGE"/>
    <property type="match status" value="1"/>
</dbReference>
<evidence type="ECO:0000256" key="2">
    <source>
        <dbReference type="ARBA" id="ARBA00023015"/>
    </source>
</evidence>
<evidence type="ECO:0000256" key="4">
    <source>
        <dbReference type="ARBA" id="ARBA00023163"/>
    </source>
</evidence>
<evidence type="ECO:0000256" key="5">
    <source>
        <dbReference type="ARBA" id="ARBA00023242"/>
    </source>
</evidence>
<reference evidence="8 9" key="1">
    <citation type="submission" date="2020-11" db="EMBL/GenBank/DDBJ databases">
        <authorList>
            <person name="Wallbank WR R."/>
            <person name="Pardo Diaz C."/>
            <person name="Kozak K."/>
            <person name="Martin S."/>
            <person name="Jiggins C."/>
            <person name="Moest M."/>
            <person name="Warren A I."/>
            <person name="Generalovic N T."/>
            <person name="Byers J.R.P. K."/>
            <person name="Montejo-Kovacevich G."/>
            <person name="Yen C E."/>
        </authorList>
    </citation>
    <scope>NUCLEOTIDE SEQUENCE [LARGE SCALE GENOMIC DNA]</scope>
</reference>
<feature type="non-terminal residue" evidence="8">
    <location>
        <position position="1"/>
    </location>
</feature>
<dbReference type="EMBL" id="LR899013">
    <property type="protein sequence ID" value="CAD7090002.1"/>
    <property type="molecule type" value="Genomic_DNA"/>
</dbReference>
<evidence type="ECO:0000259" key="7">
    <source>
        <dbReference type="PROSITE" id="PS51054"/>
    </source>
</evidence>
<evidence type="ECO:0000256" key="6">
    <source>
        <dbReference type="SAM" id="MobiDB-lite"/>
    </source>
</evidence>
<organism evidence="8 9">
    <name type="scientific">Hermetia illucens</name>
    <name type="common">Black soldier fly</name>
    <dbReference type="NCBI Taxonomy" id="343691"/>
    <lineage>
        <taxon>Eukaryota</taxon>
        <taxon>Metazoa</taxon>
        <taxon>Ecdysozoa</taxon>
        <taxon>Arthropoda</taxon>
        <taxon>Hexapoda</taxon>
        <taxon>Insecta</taxon>
        <taxon>Pterygota</taxon>
        <taxon>Neoptera</taxon>
        <taxon>Endopterygota</taxon>
        <taxon>Diptera</taxon>
        <taxon>Brachycera</taxon>
        <taxon>Stratiomyomorpha</taxon>
        <taxon>Stratiomyidae</taxon>
        <taxon>Hermetiinae</taxon>
        <taxon>Hermetia</taxon>
    </lineage>
</organism>
<dbReference type="Pfam" id="PF07527">
    <property type="entry name" value="Hairy_orange"/>
    <property type="match status" value="1"/>
</dbReference>
<dbReference type="GO" id="GO:0046983">
    <property type="term" value="F:protein dimerization activity"/>
    <property type="evidence" value="ECO:0007669"/>
    <property type="project" value="InterPro"/>
</dbReference>
<feature type="region of interest" description="Disordered" evidence="6">
    <location>
        <begin position="98"/>
        <end position="127"/>
    </location>
</feature>
<keyword evidence="2" id="KW-0805">Transcription regulation</keyword>
<dbReference type="GO" id="GO:0006355">
    <property type="term" value="P:regulation of DNA-templated transcription"/>
    <property type="evidence" value="ECO:0007669"/>
    <property type="project" value="InterPro"/>
</dbReference>
<sequence length="127" mass="14700">VTVTKEGENVAKLEKADILELTVRHLHSLRQHNTLFCRPDPGYADRYWDGFRHCAKEVAQFLAKCDQSAGVVVLKHINALMLNLDPYRHTYLATMRPESIPKNTERSSSRDCFEQESRESGSVWRPW</sequence>
<evidence type="ECO:0000313" key="9">
    <source>
        <dbReference type="Proteomes" id="UP000594454"/>
    </source>
</evidence>
<dbReference type="Proteomes" id="UP000594454">
    <property type="component" value="Chromosome 5"/>
</dbReference>
<dbReference type="InterPro" id="IPR050370">
    <property type="entry name" value="HES_HEY"/>
</dbReference>
<keyword evidence="5" id="KW-0539">Nucleus</keyword>
<dbReference type="SUPFAM" id="SSF158457">
    <property type="entry name" value="Orange domain-like"/>
    <property type="match status" value="1"/>
</dbReference>
<comment type="subcellular location">
    <subcellularLocation>
        <location evidence="1">Nucleus</location>
    </subcellularLocation>
</comment>
<dbReference type="OrthoDB" id="6085656at2759"/>
<name>A0A7R8YZH7_HERIL</name>
<keyword evidence="3" id="KW-0238">DNA-binding</keyword>
<dbReference type="InterPro" id="IPR036638">
    <property type="entry name" value="HLH_DNA-bd_sf"/>
</dbReference>
<dbReference type="GO" id="GO:0005634">
    <property type="term" value="C:nucleus"/>
    <property type="evidence" value="ECO:0007669"/>
    <property type="project" value="UniProtKB-SubCell"/>
</dbReference>
<dbReference type="InParanoid" id="A0A7R8YZH7"/>
<dbReference type="PROSITE" id="PS51054">
    <property type="entry name" value="ORANGE"/>
    <property type="match status" value="1"/>
</dbReference>
<keyword evidence="4" id="KW-0804">Transcription</keyword>
<dbReference type="Gene3D" id="4.10.280.10">
    <property type="entry name" value="Helix-loop-helix DNA-binding domain"/>
    <property type="match status" value="1"/>
</dbReference>
<dbReference type="GO" id="GO:0003677">
    <property type="term" value="F:DNA binding"/>
    <property type="evidence" value="ECO:0007669"/>
    <property type="project" value="UniProtKB-KW"/>
</dbReference>
<proteinExistence type="predicted"/>
<gene>
    <name evidence="8" type="ORF">HERILL_LOCUS12517</name>
</gene>
<accession>A0A7R8YZH7</accession>
<evidence type="ECO:0000256" key="1">
    <source>
        <dbReference type="ARBA" id="ARBA00004123"/>
    </source>
</evidence>
<feature type="domain" description="Orange" evidence="7">
    <location>
        <begin position="47"/>
        <end position="77"/>
    </location>
</feature>
<dbReference type="AlphaFoldDB" id="A0A7R8YZH7"/>
<protein>
    <recommendedName>
        <fullName evidence="7">Orange domain-containing protein</fullName>
    </recommendedName>
</protein>
<dbReference type="InterPro" id="IPR003650">
    <property type="entry name" value="Orange_dom"/>
</dbReference>
<evidence type="ECO:0000256" key="3">
    <source>
        <dbReference type="ARBA" id="ARBA00023125"/>
    </source>
</evidence>
<dbReference type="PANTHER" id="PTHR10985">
    <property type="entry name" value="BASIC HELIX-LOOP-HELIX TRANSCRIPTION FACTOR, HES-RELATED"/>
    <property type="match status" value="1"/>
</dbReference>